<evidence type="ECO:0000256" key="1">
    <source>
        <dbReference type="SAM" id="MobiDB-lite"/>
    </source>
</evidence>
<dbReference type="EMBL" id="CAKXAJ010025590">
    <property type="protein sequence ID" value="CAH2241878.1"/>
    <property type="molecule type" value="Genomic_DNA"/>
</dbReference>
<protein>
    <submittedName>
        <fullName evidence="2">Jg16266 protein</fullName>
    </submittedName>
</protein>
<accession>A0A8S4RWB5</accession>
<dbReference type="Proteomes" id="UP000838756">
    <property type="component" value="Unassembled WGS sequence"/>
</dbReference>
<proteinExistence type="predicted"/>
<feature type="region of interest" description="Disordered" evidence="1">
    <location>
        <begin position="66"/>
        <end position="117"/>
    </location>
</feature>
<keyword evidence="3" id="KW-1185">Reference proteome</keyword>
<reference evidence="2" key="1">
    <citation type="submission" date="2022-03" db="EMBL/GenBank/DDBJ databases">
        <authorList>
            <person name="Lindestad O."/>
        </authorList>
    </citation>
    <scope>NUCLEOTIDE SEQUENCE</scope>
</reference>
<dbReference type="AlphaFoldDB" id="A0A8S4RWB5"/>
<sequence length="117" mass="13379">MSRLRPKTASPTRVPPFARSKAKVTDERKENAYVPVKTDTERKRSPPVLAQRSGELINMNMKFAKKNEPVKSTSRTRYLAENEPKPKTLSTKTKEHTRDPEAEHIENASERNCQSES</sequence>
<organism evidence="2 3">
    <name type="scientific">Pararge aegeria aegeria</name>
    <dbReference type="NCBI Taxonomy" id="348720"/>
    <lineage>
        <taxon>Eukaryota</taxon>
        <taxon>Metazoa</taxon>
        <taxon>Ecdysozoa</taxon>
        <taxon>Arthropoda</taxon>
        <taxon>Hexapoda</taxon>
        <taxon>Insecta</taxon>
        <taxon>Pterygota</taxon>
        <taxon>Neoptera</taxon>
        <taxon>Endopterygota</taxon>
        <taxon>Lepidoptera</taxon>
        <taxon>Glossata</taxon>
        <taxon>Ditrysia</taxon>
        <taxon>Papilionoidea</taxon>
        <taxon>Nymphalidae</taxon>
        <taxon>Satyrinae</taxon>
        <taxon>Satyrini</taxon>
        <taxon>Parargina</taxon>
        <taxon>Pararge</taxon>
    </lineage>
</organism>
<gene>
    <name evidence="2" type="primary">jg16266</name>
    <name evidence="2" type="ORF">PAEG_LOCUS18264</name>
</gene>
<dbReference type="OrthoDB" id="10253041at2759"/>
<feature type="region of interest" description="Disordered" evidence="1">
    <location>
        <begin position="1"/>
        <end position="49"/>
    </location>
</feature>
<name>A0A8S4RWB5_9NEOP</name>
<evidence type="ECO:0000313" key="2">
    <source>
        <dbReference type="EMBL" id="CAH2241878.1"/>
    </source>
</evidence>
<feature type="compositionally biased region" description="Basic and acidic residues" evidence="1">
    <location>
        <begin position="78"/>
        <end position="109"/>
    </location>
</feature>
<comment type="caution">
    <text evidence="2">The sequence shown here is derived from an EMBL/GenBank/DDBJ whole genome shotgun (WGS) entry which is preliminary data.</text>
</comment>
<evidence type="ECO:0000313" key="3">
    <source>
        <dbReference type="Proteomes" id="UP000838756"/>
    </source>
</evidence>